<feature type="domain" description="Metallo-beta-lactamase" evidence="1">
    <location>
        <begin position="23"/>
        <end position="234"/>
    </location>
</feature>
<reference evidence="2" key="2">
    <citation type="submission" date="2021-01" db="EMBL/GenBank/DDBJ databases">
        <authorList>
            <person name="Hahn C.R."/>
            <person name="Youssef N.H."/>
            <person name="Elshahed M."/>
        </authorList>
    </citation>
    <scope>NUCLEOTIDE SEQUENCE</scope>
    <source>
        <strain evidence="2">Zod_Metabat.24</strain>
    </source>
</reference>
<reference evidence="2" key="1">
    <citation type="journal article" date="2021" name="Environ. Microbiol.">
        <title>Genomic characterization of three novel Desulfobacterota classes expand the metabolic and phylogenetic diversity of the phylum.</title>
        <authorList>
            <person name="Murphy C.L."/>
            <person name="Biggerstaff J."/>
            <person name="Eichhorn A."/>
            <person name="Ewing E."/>
            <person name="Shahan R."/>
            <person name="Soriano D."/>
            <person name="Stewart S."/>
            <person name="VanMol K."/>
            <person name="Walker R."/>
            <person name="Walters P."/>
            <person name="Elshahed M.S."/>
            <person name="Youssef N.H."/>
        </authorList>
    </citation>
    <scope>NUCLEOTIDE SEQUENCE</scope>
    <source>
        <strain evidence="2">Zod_Metabat.24</strain>
    </source>
</reference>
<sequence>MEIADGIYTYRDRPGEKIRPGAGSASVTIVSGDALLMIDSGVVSGGALEELEAAIERDGLKLSDVGQVTYTHSHWDHINSAGLLKSKSGAKIFASAAAKRYIENPKDNFDGFLPDFGPLTKEVFPYPILLARILTRYAWGKQPRIKVDGVVSGGDCICADTIGREVRAVSLPGHTDGHTGYFIPDAGLLVAGDLIDFENSQGMDLNNPRSSYASAVESLKSALSLEPEILIPGHGEPTVGRKKAREVLERALSGGLKYPEIIKNALAGGPLRLKEIMAAIFPDVPFSMEAMTLMLILTVLLDMEKGGMVNRLIKSGRSAWERAD</sequence>
<gene>
    <name evidence="2" type="ORF">JW984_01550</name>
</gene>
<dbReference type="AlphaFoldDB" id="A0A9D8KC63"/>
<evidence type="ECO:0000313" key="2">
    <source>
        <dbReference type="EMBL" id="MBN1571860.1"/>
    </source>
</evidence>
<evidence type="ECO:0000259" key="1">
    <source>
        <dbReference type="SMART" id="SM00849"/>
    </source>
</evidence>
<name>A0A9D8KC63_9DELT</name>
<dbReference type="Gene3D" id="3.60.15.10">
    <property type="entry name" value="Ribonuclease Z/Hydroxyacylglutathione hydrolase-like"/>
    <property type="match status" value="1"/>
</dbReference>
<dbReference type="PANTHER" id="PTHR42951:SF17">
    <property type="entry name" value="METALLO-BETA-LACTAMASE DOMAIN-CONTAINING PROTEIN"/>
    <property type="match status" value="1"/>
</dbReference>
<dbReference type="Pfam" id="PF00753">
    <property type="entry name" value="Lactamase_B"/>
    <property type="match status" value="1"/>
</dbReference>
<dbReference type="PANTHER" id="PTHR42951">
    <property type="entry name" value="METALLO-BETA-LACTAMASE DOMAIN-CONTAINING"/>
    <property type="match status" value="1"/>
</dbReference>
<dbReference type="Proteomes" id="UP000809273">
    <property type="component" value="Unassembled WGS sequence"/>
</dbReference>
<dbReference type="EMBL" id="JAFGIX010000008">
    <property type="protein sequence ID" value="MBN1571860.1"/>
    <property type="molecule type" value="Genomic_DNA"/>
</dbReference>
<dbReference type="InterPro" id="IPR050855">
    <property type="entry name" value="NDM-1-like"/>
</dbReference>
<dbReference type="InterPro" id="IPR036866">
    <property type="entry name" value="RibonucZ/Hydroxyglut_hydro"/>
</dbReference>
<proteinExistence type="predicted"/>
<comment type="caution">
    <text evidence="2">The sequence shown here is derived from an EMBL/GenBank/DDBJ whole genome shotgun (WGS) entry which is preliminary data.</text>
</comment>
<evidence type="ECO:0000313" key="3">
    <source>
        <dbReference type="Proteomes" id="UP000809273"/>
    </source>
</evidence>
<protein>
    <submittedName>
        <fullName evidence="2">MBL fold metallo-hydrolase</fullName>
    </submittedName>
</protein>
<accession>A0A9D8KC63</accession>
<dbReference type="SUPFAM" id="SSF56281">
    <property type="entry name" value="Metallo-hydrolase/oxidoreductase"/>
    <property type="match status" value="1"/>
</dbReference>
<dbReference type="SMART" id="SM00849">
    <property type="entry name" value="Lactamase_B"/>
    <property type="match status" value="1"/>
</dbReference>
<dbReference type="InterPro" id="IPR001279">
    <property type="entry name" value="Metallo-B-lactamas"/>
</dbReference>
<organism evidence="2 3">
    <name type="scientific">Candidatus Zymogenus saltonus</name>
    <dbReference type="NCBI Taxonomy" id="2844893"/>
    <lineage>
        <taxon>Bacteria</taxon>
        <taxon>Deltaproteobacteria</taxon>
        <taxon>Candidatus Zymogenia</taxon>
        <taxon>Candidatus Zymogeniales</taxon>
        <taxon>Candidatus Zymogenaceae</taxon>
        <taxon>Candidatus Zymogenus</taxon>
    </lineage>
</organism>